<keyword evidence="2" id="KW-0472">Membrane</keyword>
<accession>A0ABP8BS36</accession>
<keyword evidence="2" id="KW-0812">Transmembrane</keyword>
<evidence type="ECO:0000256" key="2">
    <source>
        <dbReference type="SAM" id="Phobius"/>
    </source>
</evidence>
<proteinExistence type="predicted"/>
<feature type="region of interest" description="Disordered" evidence="1">
    <location>
        <begin position="92"/>
        <end position="128"/>
    </location>
</feature>
<keyword evidence="2" id="KW-1133">Transmembrane helix</keyword>
<evidence type="ECO:0008006" key="5">
    <source>
        <dbReference type="Google" id="ProtNLM"/>
    </source>
</evidence>
<name>A0ABP8BS36_9ACTN</name>
<reference evidence="4" key="1">
    <citation type="journal article" date="2019" name="Int. J. Syst. Evol. Microbiol.">
        <title>The Global Catalogue of Microorganisms (GCM) 10K type strain sequencing project: providing services to taxonomists for standard genome sequencing and annotation.</title>
        <authorList>
            <consortium name="The Broad Institute Genomics Platform"/>
            <consortium name="The Broad Institute Genome Sequencing Center for Infectious Disease"/>
            <person name="Wu L."/>
            <person name="Ma J."/>
        </authorList>
    </citation>
    <scope>NUCLEOTIDE SEQUENCE [LARGE SCALE GENOMIC DNA]</scope>
    <source>
        <strain evidence="4">JCM 17440</strain>
    </source>
</reference>
<evidence type="ECO:0000256" key="1">
    <source>
        <dbReference type="SAM" id="MobiDB-lite"/>
    </source>
</evidence>
<dbReference type="EMBL" id="BAABAS010000003">
    <property type="protein sequence ID" value="GAA4224284.1"/>
    <property type="molecule type" value="Genomic_DNA"/>
</dbReference>
<gene>
    <name evidence="3" type="ORF">GCM10022254_03370</name>
</gene>
<comment type="caution">
    <text evidence="3">The sequence shown here is derived from an EMBL/GenBank/DDBJ whole genome shotgun (WGS) entry which is preliminary data.</text>
</comment>
<sequence length="193" mass="21506">MTGTPFGRITVVRLESGKKLHLAAPRSGLLGVDHKFDATVDAIAAHAAPKRVPVDRELVGTARLVLWVAMIIPLVVGVGLWRPWLAPPDGIVQRPRRGPRGVRERQGGRHEHHRAGFARRASDHQGDVRGLGDRAWRIVEVDTRYKNEVDVRLLVLRANVFVEVHFEARRPVKETVDAADALARKALTMTTFH</sequence>
<evidence type="ECO:0000313" key="3">
    <source>
        <dbReference type="EMBL" id="GAA4224284.1"/>
    </source>
</evidence>
<evidence type="ECO:0000313" key="4">
    <source>
        <dbReference type="Proteomes" id="UP001501710"/>
    </source>
</evidence>
<keyword evidence="4" id="KW-1185">Reference proteome</keyword>
<feature type="transmembrane region" description="Helical" evidence="2">
    <location>
        <begin position="64"/>
        <end position="84"/>
    </location>
</feature>
<protein>
    <recommendedName>
        <fullName evidence="5">DUF2244 domain-containing protein</fullName>
    </recommendedName>
</protein>
<dbReference type="RefSeq" id="WP_344888442.1">
    <property type="nucleotide sequence ID" value="NZ_BAABAS010000003.1"/>
</dbReference>
<dbReference type="Proteomes" id="UP001501710">
    <property type="component" value="Unassembled WGS sequence"/>
</dbReference>
<organism evidence="3 4">
    <name type="scientific">Actinomadura meridiana</name>
    <dbReference type="NCBI Taxonomy" id="559626"/>
    <lineage>
        <taxon>Bacteria</taxon>
        <taxon>Bacillati</taxon>
        <taxon>Actinomycetota</taxon>
        <taxon>Actinomycetes</taxon>
        <taxon>Streptosporangiales</taxon>
        <taxon>Thermomonosporaceae</taxon>
        <taxon>Actinomadura</taxon>
    </lineage>
</organism>